<evidence type="ECO:0000313" key="2">
    <source>
        <dbReference type="EMBL" id="GAB0209228.1"/>
    </source>
</evidence>
<proteinExistence type="predicted"/>
<keyword evidence="3" id="KW-1185">Reference proteome</keyword>
<evidence type="ECO:0000259" key="1">
    <source>
        <dbReference type="Pfam" id="PF00078"/>
    </source>
</evidence>
<evidence type="ECO:0000313" key="3">
    <source>
        <dbReference type="Proteomes" id="UP001623348"/>
    </source>
</evidence>
<reference evidence="2 3" key="1">
    <citation type="submission" date="2024-06" db="EMBL/GenBank/DDBJ databases">
        <title>The draft genome of Grus japonensis, version 3.</title>
        <authorList>
            <person name="Nabeshima K."/>
            <person name="Suzuki S."/>
            <person name="Onuma M."/>
        </authorList>
    </citation>
    <scope>NUCLEOTIDE SEQUENCE [LARGE SCALE GENOMIC DNA]</scope>
    <source>
        <strain evidence="2 3">451A</strain>
    </source>
</reference>
<dbReference type="Proteomes" id="UP001623348">
    <property type="component" value="Unassembled WGS sequence"/>
</dbReference>
<dbReference type="AlphaFoldDB" id="A0ABC9YGM3"/>
<gene>
    <name evidence="2" type="ORF">GRJ2_003388500</name>
</gene>
<dbReference type="InterPro" id="IPR000477">
    <property type="entry name" value="RT_dom"/>
</dbReference>
<name>A0ABC9YGM3_GRUJA</name>
<accession>A0ABC9YGM3</accession>
<sequence>MEQIILSAIMWHVQDNQVIRPSQHGFVKGRSCLTNLISFYDKVTLLVDEGKAVDVVYLDFNKAFDIVSHSILLENLAAHGLDGRTLRWVKN</sequence>
<comment type="caution">
    <text evidence="2">The sequence shown here is derived from an EMBL/GenBank/DDBJ whole genome shotgun (WGS) entry which is preliminary data.</text>
</comment>
<dbReference type="PANTHER" id="PTHR33332">
    <property type="entry name" value="REVERSE TRANSCRIPTASE DOMAIN-CONTAINING PROTEIN"/>
    <property type="match status" value="1"/>
</dbReference>
<dbReference type="EMBL" id="BAAFJT010000300">
    <property type="protein sequence ID" value="GAB0209228.1"/>
    <property type="molecule type" value="Genomic_DNA"/>
</dbReference>
<protein>
    <recommendedName>
        <fullName evidence="1">Reverse transcriptase domain-containing protein</fullName>
    </recommendedName>
</protein>
<organism evidence="2 3">
    <name type="scientific">Grus japonensis</name>
    <name type="common">Japanese crane</name>
    <name type="synonym">Red-crowned crane</name>
    <dbReference type="NCBI Taxonomy" id="30415"/>
    <lineage>
        <taxon>Eukaryota</taxon>
        <taxon>Metazoa</taxon>
        <taxon>Chordata</taxon>
        <taxon>Craniata</taxon>
        <taxon>Vertebrata</taxon>
        <taxon>Euteleostomi</taxon>
        <taxon>Archelosauria</taxon>
        <taxon>Archosauria</taxon>
        <taxon>Dinosauria</taxon>
        <taxon>Saurischia</taxon>
        <taxon>Theropoda</taxon>
        <taxon>Coelurosauria</taxon>
        <taxon>Aves</taxon>
        <taxon>Neognathae</taxon>
        <taxon>Neoaves</taxon>
        <taxon>Gruiformes</taxon>
        <taxon>Gruidae</taxon>
        <taxon>Grus</taxon>
    </lineage>
</organism>
<dbReference type="Pfam" id="PF00078">
    <property type="entry name" value="RVT_1"/>
    <property type="match status" value="1"/>
</dbReference>
<feature type="domain" description="Reverse transcriptase" evidence="1">
    <location>
        <begin position="2"/>
        <end position="89"/>
    </location>
</feature>